<dbReference type="EMBL" id="CATQJL010000326">
    <property type="protein sequence ID" value="CAJ0610411.1"/>
    <property type="molecule type" value="Genomic_DNA"/>
</dbReference>
<evidence type="ECO:0000313" key="2">
    <source>
        <dbReference type="EMBL" id="CAJ0610411.1"/>
    </source>
</evidence>
<proteinExistence type="predicted"/>
<dbReference type="Proteomes" id="UP001176961">
    <property type="component" value="Unassembled WGS sequence"/>
</dbReference>
<accession>A0AA36HGM7</accession>
<evidence type="ECO:0000313" key="3">
    <source>
        <dbReference type="Proteomes" id="UP001176961"/>
    </source>
</evidence>
<feature type="region of interest" description="Disordered" evidence="1">
    <location>
        <begin position="1048"/>
        <end position="1143"/>
    </location>
</feature>
<feature type="compositionally biased region" description="Polar residues" evidence="1">
    <location>
        <begin position="1121"/>
        <end position="1138"/>
    </location>
</feature>
<name>A0AA36HGM7_CYLNA</name>
<keyword evidence="3" id="KW-1185">Reference proteome</keyword>
<evidence type="ECO:0000256" key="1">
    <source>
        <dbReference type="SAM" id="MobiDB-lite"/>
    </source>
</evidence>
<gene>
    <name evidence="2" type="ORF">CYNAS_LOCUS22394</name>
</gene>
<comment type="caution">
    <text evidence="2">The sequence shown here is derived from an EMBL/GenBank/DDBJ whole genome shotgun (WGS) entry which is preliminary data.</text>
</comment>
<reference evidence="2" key="1">
    <citation type="submission" date="2023-07" db="EMBL/GenBank/DDBJ databases">
        <authorList>
            <consortium name="CYATHOMIX"/>
        </authorList>
    </citation>
    <scope>NUCLEOTIDE SEQUENCE</scope>
    <source>
        <strain evidence="2">N/A</strain>
    </source>
</reference>
<sequence length="1271" mass="141699">MLSHFGILLYGMKRASHSHRLQSSMAVNKLNRLLTLYRLNPNEKLSSQIADLLSPDKLPKIFTDSTSNSKTSIADFIRIGETYELLANFIASVRKPGHLPGKSASKVLDSVKTCVSTDWSTLEVLCQKMSNEHIRLFGAQIWLALSELFIASAQFKLSSQEWGQIFRPIEKWFGDAGCEAVEVCLEKWRALIAFVSPKFSKDIRRSGKYLQLIQIFSKPLRSRTTINKFSNTLPIIRTYTFLISTFRDVLDECFEELIICFLRFLAGRKAQVLTTSAEIEYELRKSIDSSQLILNCAIPSHLGYLTDDRTYNTSDSLYILPTVSAVLGVAYNGHPTHIPVQIPSCGNRRDIMQKYAVFLGQMLRLAGRNRNHAYDVALIGSCFAALSRRISSIEDVAVKTSESRLLFKQVQAWVEENNYALKILEPILCDLLTTKDLFMYANTPTEWSAKALLNSLLEKYIGGRISHLLEATAGTLLNVFKNHVLKRVGELSDLMEKHLQRFEVISLVKAWTQLADITKVFIGESGDINEGGLIRPDFRTSFGLLRLIFRIANVAEEEVDAKVLQKCTTSFGGLYSEAQTGIRHEHGYSAEIILKGLYDDLILPETFCCINVYTSAFAFLMEVYPFNFINEDDVFCAASSEFSALGEITPLIKAVATVGRKLIEMISTIEKDSKLSKSILEDVSSIVSVVMKLFQSIEKPSIIRNLFLSMSGLLKDMYSLIFTEDVRFKTIAGPAFEAYLTVLKLVKTKAFGPYDESMLNECAPFFVQLLGGMHGKHAKLRDAAAELWNNTFAKAVFNYPIELRKILINLAQKRIVFAAGLPRKSINNSDINEYQEITESHSNSSLASQSSQGTVNACAEVNEDPVRRRRSKRFAAPANVKEEVSMKRAREYPNDITPMKNEMQLPTSPFADKILKKEEIRDSPQPSSSLQTSAAKRRKIVGSLEEDYVDYVPIGTSESAKKMKLTERQKEVFSAKRDRMPFLDEESQSAVIANLGKEFDLECFQSASANGGCLPPPTELAYSDLPNGVQADGGITVAHEDLNGEKTDLVKPDLSSENTNHQQRRSSKKLNFDTEPESEPATSATDDATLPNDSAKETVSADAGVITNEKAGEEEHDNACLSPSNAVTRPSDDNSITCDSDETERSGMIAVEETNVSVIRGKEQVDDITNSSRIEEECASLIEMVTATVSSEVNDVSNREDDPFQAQLEARARIPEALERYQEIATKFIQINSEMLALYEAAGMDAANLEVKKGVPMILAGGILVMRSYKF</sequence>
<organism evidence="2 3">
    <name type="scientific">Cylicocyclus nassatus</name>
    <name type="common">Nematode worm</name>
    <dbReference type="NCBI Taxonomy" id="53992"/>
    <lineage>
        <taxon>Eukaryota</taxon>
        <taxon>Metazoa</taxon>
        <taxon>Ecdysozoa</taxon>
        <taxon>Nematoda</taxon>
        <taxon>Chromadorea</taxon>
        <taxon>Rhabditida</taxon>
        <taxon>Rhabditina</taxon>
        <taxon>Rhabditomorpha</taxon>
        <taxon>Strongyloidea</taxon>
        <taxon>Strongylidae</taxon>
        <taxon>Cylicocyclus</taxon>
    </lineage>
</organism>
<evidence type="ECO:0008006" key="4">
    <source>
        <dbReference type="Google" id="ProtNLM"/>
    </source>
</evidence>
<protein>
    <recommendedName>
        <fullName evidence="4">Telomere-associated protein Rif1 N-terminal domain-containing protein</fullName>
    </recommendedName>
</protein>
<dbReference type="AlphaFoldDB" id="A0AA36HGM7"/>